<dbReference type="PROSITE" id="PS51192">
    <property type="entry name" value="HELICASE_ATP_BIND_1"/>
    <property type="match status" value="1"/>
</dbReference>
<dbReference type="Gene3D" id="4.10.860.10">
    <property type="entry name" value="UVR domain"/>
    <property type="match status" value="1"/>
</dbReference>
<evidence type="ECO:0000256" key="4">
    <source>
        <dbReference type="ARBA" id="ARBA00022741"/>
    </source>
</evidence>
<feature type="coiled-coil region" evidence="14">
    <location>
        <begin position="251"/>
        <end position="282"/>
    </location>
</feature>
<dbReference type="Proteomes" id="UP000813215">
    <property type="component" value="Unassembled WGS sequence"/>
</dbReference>
<dbReference type="InterPro" id="IPR004807">
    <property type="entry name" value="UvrB"/>
</dbReference>
<evidence type="ECO:0000256" key="5">
    <source>
        <dbReference type="ARBA" id="ARBA00022763"/>
    </source>
</evidence>
<evidence type="ECO:0000256" key="7">
    <source>
        <dbReference type="ARBA" id="ARBA00022840"/>
    </source>
</evidence>
<evidence type="ECO:0000259" key="17">
    <source>
        <dbReference type="PROSITE" id="PS51194"/>
    </source>
</evidence>
<keyword evidence="6 12" id="KW-0228">DNA excision</keyword>
<evidence type="ECO:0000256" key="14">
    <source>
        <dbReference type="SAM" id="Coils"/>
    </source>
</evidence>
<comment type="domain">
    <text evidence="12">The beta-hairpin motif is involved in DNA binding.</text>
</comment>
<comment type="subcellular location">
    <subcellularLocation>
        <location evidence="1 12 13">Cytoplasm</location>
    </subcellularLocation>
</comment>
<dbReference type="SUPFAM" id="SSF52540">
    <property type="entry name" value="P-loop containing nucleoside triphosphate hydrolases"/>
    <property type="match status" value="2"/>
</dbReference>
<feature type="domain" description="Helicase ATP-binding" evidence="16">
    <location>
        <begin position="25"/>
        <end position="176"/>
    </location>
</feature>
<dbReference type="InterPro" id="IPR036876">
    <property type="entry name" value="UVR_dom_sf"/>
</dbReference>
<dbReference type="Pfam" id="PF02151">
    <property type="entry name" value="UVR"/>
    <property type="match status" value="1"/>
</dbReference>
<dbReference type="InterPro" id="IPR024759">
    <property type="entry name" value="UvrB_YAD/RRR_dom"/>
</dbReference>
<dbReference type="PANTHER" id="PTHR24029:SF0">
    <property type="entry name" value="UVRABC SYSTEM PROTEIN B"/>
    <property type="match status" value="1"/>
</dbReference>
<feature type="coiled-coil region" evidence="14">
    <location>
        <begin position="629"/>
        <end position="661"/>
    </location>
</feature>
<evidence type="ECO:0000256" key="3">
    <source>
        <dbReference type="ARBA" id="ARBA00022490"/>
    </source>
</evidence>
<evidence type="ECO:0000313" key="19">
    <source>
        <dbReference type="Proteomes" id="UP000813215"/>
    </source>
</evidence>
<organism evidence="18 19">
    <name type="scientific">Pelatocladus maniniholoensis HA4357-MV3</name>
    <dbReference type="NCBI Taxonomy" id="1117104"/>
    <lineage>
        <taxon>Bacteria</taxon>
        <taxon>Bacillati</taxon>
        <taxon>Cyanobacteriota</taxon>
        <taxon>Cyanophyceae</taxon>
        <taxon>Nostocales</taxon>
        <taxon>Nostocaceae</taxon>
        <taxon>Pelatocladus</taxon>
    </lineage>
</organism>
<dbReference type="PROSITE" id="PS50151">
    <property type="entry name" value="UVR"/>
    <property type="match status" value="1"/>
</dbReference>
<reference evidence="18" key="1">
    <citation type="submission" date="2021-05" db="EMBL/GenBank/DDBJ databases">
        <authorList>
            <person name="Pietrasiak N."/>
            <person name="Ward R."/>
            <person name="Stajich J.E."/>
            <person name="Kurbessoian T."/>
        </authorList>
    </citation>
    <scope>NUCLEOTIDE SEQUENCE</scope>
    <source>
        <strain evidence="18">HA4357-MV3</strain>
    </source>
</reference>
<comment type="similarity">
    <text evidence="2 12 13">Belongs to the UvrB family.</text>
</comment>
<protein>
    <recommendedName>
        <fullName evidence="11 12">UvrABC system protein B</fullName>
        <shortName evidence="12">Protein UvrB</shortName>
    </recommendedName>
    <alternativeName>
        <fullName evidence="12">Excinuclease ABC subunit B</fullName>
    </alternativeName>
</protein>
<dbReference type="AlphaFoldDB" id="A0A9E3H959"/>
<dbReference type="CDD" id="cd18790">
    <property type="entry name" value="SF2_C_UvrB"/>
    <property type="match status" value="1"/>
</dbReference>
<evidence type="ECO:0000256" key="2">
    <source>
        <dbReference type="ARBA" id="ARBA00008533"/>
    </source>
</evidence>
<dbReference type="PROSITE" id="PS51194">
    <property type="entry name" value="HELICASE_CTER"/>
    <property type="match status" value="1"/>
</dbReference>
<dbReference type="NCBIfam" id="TIGR00631">
    <property type="entry name" value="uvrb"/>
    <property type="match status" value="1"/>
</dbReference>
<keyword evidence="3 12" id="KW-0963">Cytoplasm</keyword>
<evidence type="ECO:0000256" key="10">
    <source>
        <dbReference type="ARBA" id="ARBA00026033"/>
    </source>
</evidence>
<dbReference type="GO" id="GO:0009380">
    <property type="term" value="C:excinuclease repair complex"/>
    <property type="evidence" value="ECO:0007669"/>
    <property type="project" value="InterPro"/>
</dbReference>
<keyword evidence="4 12" id="KW-0547">Nucleotide-binding</keyword>
<evidence type="ECO:0000256" key="6">
    <source>
        <dbReference type="ARBA" id="ARBA00022769"/>
    </source>
</evidence>
<evidence type="ECO:0000256" key="9">
    <source>
        <dbReference type="ARBA" id="ARBA00023204"/>
    </source>
</evidence>
<keyword evidence="12 13" id="KW-0742">SOS response</keyword>
<dbReference type="GO" id="GO:0003677">
    <property type="term" value="F:DNA binding"/>
    <property type="evidence" value="ECO:0007669"/>
    <property type="project" value="UniProtKB-UniRule"/>
</dbReference>
<evidence type="ECO:0000256" key="8">
    <source>
        <dbReference type="ARBA" id="ARBA00022881"/>
    </source>
</evidence>
<dbReference type="GO" id="GO:0009381">
    <property type="term" value="F:excinuclease ABC activity"/>
    <property type="evidence" value="ECO:0007669"/>
    <property type="project" value="UniProtKB-UniRule"/>
</dbReference>
<dbReference type="SMART" id="SM00487">
    <property type="entry name" value="DEXDc"/>
    <property type="match status" value="1"/>
</dbReference>
<dbReference type="GO" id="GO:0006289">
    <property type="term" value="P:nucleotide-excision repair"/>
    <property type="evidence" value="ECO:0007669"/>
    <property type="project" value="UniProtKB-UniRule"/>
</dbReference>
<sequence>MTKFCLQAPFSPTGDQPQAIAQLVSSIQNHNHYQTLLGATGTGKTFTVASVIEKVGKPTLVLAHNKTLAAQLCNELREFFPNNAVEYFVSYYDYYQPEAYIPVTDTYIEKTASINDEIDMLRHSATRSLFERRDVIVVASISCIYGLGIPSEYLKAAIPFQVGMEVNQRQILRDLASVQYSRNDIEMGRGRFRVRGDVLEIGPAYEDRIIRIEFFGDEVDAIRYVDPVTGEILQSLQAVNLYPARHFVTPEERLEEACDAIAQELKERKAELESAGKLLEAQRIDQRTRYDLEMLREVGYSNGVENYSRHLAGRQAGEPPECLIDYFPKDWLLVIDESHVTVPQIRGMYNGDQARKKVLIEHGFRLPSAADNRPLKAEEFWSKVNQCVFVSATPGNWELEISEGHIAEQIIRPTGVLDPEIIVRPTEGQIDDLLGEIKDRVDRNERVLITTLTKRMAEDLTDYLQENSIRVRYLHSEINSIERIEIIQNLRDANFDVLVGVNLLREGLDLPEVSLVAILDADKEGFLRAERSLIQTIGRAARHVRGQAIMYADNLTDSMIKAIDETERRRGIQMAHNKMHGITPQPIVKKSSNAILSFLEVSRRLNSQEIETVDQHINELPLENIPQLITQLEAQMKEAAKKLEFEEAAKLRDKIKHLRDKLVGR</sequence>
<name>A0A9E3H959_9NOST</name>
<comment type="subunit">
    <text evidence="10 12 13">Forms a heterotetramer with UvrA during the search for lesions. Interacts with UvrC in an incision complex.</text>
</comment>
<evidence type="ECO:0000259" key="16">
    <source>
        <dbReference type="PROSITE" id="PS51192"/>
    </source>
</evidence>
<feature type="binding site" evidence="12">
    <location>
        <begin position="38"/>
        <end position="45"/>
    </location>
    <ligand>
        <name>ATP</name>
        <dbReference type="ChEBI" id="CHEBI:30616"/>
    </ligand>
</feature>
<dbReference type="Pfam" id="PF00271">
    <property type="entry name" value="Helicase_C"/>
    <property type="match status" value="1"/>
</dbReference>
<dbReference type="GO" id="GO:0009432">
    <property type="term" value="P:SOS response"/>
    <property type="evidence" value="ECO:0007669"/>
    <property type="project" value="UniProtKB-UniRule"/>
</dbReference>
<comment type="function">
    <text evidence="12">The UvrABC repair system catalyzes the recognition and processing of DNA lesions. A damage recognition complex composed of 2 UvrA and 2 UvrB subunits scans DNA for abnormalities. Upon binding of the UvrA(2)B(2) complex to a putative damaged site, the DNA wraps around one UvrB monomer. DNA wrap is dependent on ATP binding by UvrB and probably causes local melting of the DNA helix, facilitating insertion of UvrB beta-hairpin between the DNA strands. Then UvrB probes one DNA strand for the presence of a lesion. If a lesion is found the UvrA subunits dissociate and the UvrB-DNA preincision complex is formed. This complex is subsequently bound by UvrC and the second UvrB is released. If no lesion is found, the DNA wraps around the other UvrB subunit that will check the other stand for damage.</text>
</comment>
<evidence type="ECO:0000313" key="18">
    <source>
        <dbReference type="EMBL" id="MBW4432515.1"/>
    </source>
</evidence>
<dbReference type="Pfam" id="PF17757">
    <property type="entry name" value="UvrB_inter"/>
    <property type="match status" value="1"/>
</dbReference>
<dbReference type="GO" id="GO:0016887">
    <property type="term" value="F:ATP hydrolysis activity"/>
    <property type="evidence" value="ECO:0007669"/>
    <property type="project" value="InterPro"/>
</dbReference>
<dbReference type="InterPro" id="IPR001943">
    <property type="entry name" value="UVR_dom"/>
</dbReference>
<keyword evidence="5 12" id="KW-0227">DNA damage</keyword>
<dbReference type="SMART" id="SM00490">
    <property type="entry name" value="HELICc"/>
    <property type="match status" value="1"/>
</dbReference>
<comment type="caution">
    <text evidence="18">The sequence shown here is derived from an EMBL/GenBank/DDBJ whole genome shotgun (WGS) entry which is preliminary data.</text>
</comment>
<dbReference type="Pfam" id="PF04851">
    <property type="entry name" value="ResIII"/>
    <property type="match status" value="1"/>
</dbReference>
<keyword evidence="14" id="KW-0175">Coiled coil</keyword>
<dbReference type="CDD" id="cd17916">
    <property type="entry name" value="DEXHc_UvrB"/>
    <property type="match status" value="1"/>
</dbReference>
<dbReference type="EMBL" id="JAHHHW010000086">
    <property type="protein sequence ID" value="MBW4432515.1"/>
    <property type="molecule type" value="Genomic_DNA"/>
</dbReference>
<dbReference type="SUPFAM" id="SSF46600">
    <property type="entry name" value="C-terminal UvrC-binding domain of UvrB"/>
    <property type="match status" value="1"/>
</dbReference>
<evidence type="ECO:0000256" key="1">
    <source>
        <dbReference type="ARBA" id="ARBA00004496"/>
    </source>
</evidence>
<dbReference type="InterPro" id="IPR014001">
    <property type="entry name" value="Helicase_ATP-bd"/>
</dbReference>
<dbReference type="InterPro" id="IPR027417">
    <property type="entry name" value="P-loop_NTPase"/>
</dbReference>
<evidence type="ECO:0000256" key="13">
    <source>
        <dbReference type="RuleBase" id="RU003587"/>
    </source>
</evidence>
<keyword evidence="7 12" id="KW-0067">ATP-binding</keyword>
<keyword evidence="18" id="KW-0378">Hydrolase</keyword>
<dbReference type="NCBIfam" id="NF003673">
    <property type="entry name" value="PRK05298.1"/>
    <property type="match status" value="1"/>
</dbReference>
<dbReference type="Pfam" id="PF12344">
    <property type="entry name" value="UvrB"/>
    <property type="match status" value="1"/>
</dbReference>
<reference evidence="18" key="2">
    <citation type="journal article" date="2022" name="Microbiol. Resour. Announc.">
        <title>Metagenome Sequencing to Explore Phylogenomics of Terrestrial Cyanobacteria.</title>
        <authorList>
            <person name="Ward R.D."/>
            <person name="Stajich J.E."/>
            <person name="Johansen J.R."/>
            <person name="Huntemann M."/>
            <person name="Clum A."/>
            <person name="Foster B."/>
            <person name="Foster B."/>
            <person name="Roux S."/>
            <person name="Palaniappan K."/>
            <person name="Varghese N."/>
            <person name="Mukherjee S."/>
            <person name="Reddy T.B.K."/>
            <person name="Daum C."/>
            <person name="Copeland A."/>
            <person name="Chen I.A."/>
            <person name="Ivanova N.N."/>
            <person name="Kyrpides N.C."/>
            <person name="Shapiro N."/>
            <person name="Eloe-Fadrosh E.A."/>
            <person name="Pietrasiak N."/>
        </authorList>
    </citation>
    <scope>NUCLEOTIDE SEQUENCE</scope>
    <source>
        <strain evidence="18">HA4357-MV3</strain>
    </source>
</reference>
<dbReference type="GO" id="GO:0005524">
    <property type="term" value="F:ATP binding"/>
    <property type="evidence" value="ECO:0007669"/>
    <property type="project" value="UniProtKB-UniRule"/>
</dbReference>
<dbReference type="HAMAP" id="MF_00204">
    <property type="entry name" value="UvrB"/>
    <property type="match status" value="1"/>
</dbReference>
<evidence type="ECO:0000256" key="12">
    <source>
        <dbReference type="HAMAP-Rule" id="MF_00204"/>
    </source>
</evidence>
<dbReference type="InterPro" id="IPR006935">
    <property type="entry name" value="Helicase/UvrB_N"/>
</dbReference>
<keyword evidence="8 12" id="KW-0267">Excision nuclease</keyword>
<dbReference type="Gene3D" id="3.40.50.300">
    <property type="entry name" value="P-loop containing nucleotide triphosphate hydrolases"/>
    <property type="match status" value="3"/>
</dbReference>
<dbReference type="GO" id="GO:0005737">
    <property type="term" value="C:cytoplasm"/>
    <property type="evidence" value="ECO:0007669"/>
    <property type="project" value="UniProtKB-SubCell"/>
</dbReference>
<evidence type="ECO:0000256" key="11">
    <source>
        <dbReference type="ARBA" id="ARBA00029504"/>
    </source>
</evidence>
<accession>A0A9E3H959</accession>
<feature type="domain" description="Helicase C-terminal" evidence="17">
    <location>
        <begin position="429"/>
        <end position="595"/>
    </location>
</feature>
<gene>
    <name evidence="12 18" type="primary">uvrB</name>
    <name evidence="18" type="ORF">KME28_12470</name>
</gene>
<proteinExistence type="inferred from homology"/>
<evidence type="ECO:0000259" key="15">
    <source>
        <dbReference type="PROSITE" id="PS50151"/>
    </source>
</evidence>
<dbReference type="InterPro" id="IPR001650">
    <property type="entry name" value="Helicase_C-like"/>
</dbReference>
<keyword evidence="9 12" id="KW-0234">DNA repair</keyword>
<dbReference type="InterPro" id="IPR041471">
    <property type="entry name" value="UvrB_inter"/>
</dbReference>
<dbReference type="PANTHER" id="PTHR24029">
    <property type="entry name" value="UVRABC SYSTEM PROTEIN B"/>
    <property type="match status" value="1"/>
</dbReference>
<feature type="short sequence motif" description="Beta-hairpin" evidence="12">
    <location>
        <begin position="91"/>
        <end position="114"/>
    </location>
</feature>
<feature type="domain" description="UVR" evidence="15">
    <location>
        <begin position="626"/>
        <end position="661"/>
    </location>
</feature>